<keyword evidence="4" id="KW-1185">Reference proteome</keyword>
<dbReference type="EMBL" id="BBWU01000023">
    <property type="protein sequence ID" value="GAO38971.1"/>
    <property type="molecule type" value="Genomic_DNA"/>
</dbReference>
<evidence type="ECO:0000313" key="4">
    <source>
        <dbReference type="Proteomes" id="UP000033202"/>
    </source>
</evidence>
<gene>
    <name evidence="3" type="ORF">SCH01S_23_00110</name>
</gene>
<sequence>MAVEGEPTILTISRTGAWLFLSCGLTAALLILAALGLSIDWWASRSGLLLIAAGGGLALFRGRVQNPLVGKLIDALEGLSFFFGVTVFGILLTYAAAKASVGYYDAWLAAADVRLGFNWTAMYDFMDRHRWLMVPSKQMYFSIFASPIIVICAHALTGRTERLRAFLICFAIALAITAAVFLYVPAQSALPYWIGRHPSYPAAVTDQHVIVIDALRAGTLTTIDLSRPVGLVSFPSFHAAAALLFVWAAWPFRRLRLPLALLNLAMLITTPVEGSHYLVEIIAGLVVACVSIGCIHVPALRAAAGWNAGADLKTA</sequence>
<feature type="transmembrane region" description="Helical" evidence="1">
    <location>
        <begin position="229"/>
        <end position="248"/>
    </location>
</feature>
<dbReference type="RefSeq" id="WP_046347815.1">
    <property type="nucleotide sequence ID" value="NZ_BBWU01000023.1"/>
</dbReference>
<feature type="transmembrane region" description="Helical" evidence="1">
    <location>
        <begin position="17"/>
        <end position="36"/>
    </location>
</feature>
<feature type="transmembrane region" description="Helical" evidence="1">
    <location>
        <begin position="255"/>
        <end position="272"/>
    </location>
</feature>
<feature type="domain" description="Inositolphosphotransferase Aur1/Ipt1" evidence="2">
    <location>
        <begin position="107"/>
        <end position="292"/>
    </location>
</feature>
<comment type="caution">
    <text evidence="3">The sequence shown here is derived from an EMBL/GenBank/DDBJ whole genome shotgun (WGS) entry which is preliminary data.</text>
</comment>
<proteinExistence type="predicted"/>
<dbReference type="STRING" id="1219043.SCH01S_23_00110"/>
<keyword evidence="1" id="KW-0472">Membrane</keyword>
<evidence type="ECO:0000259" key="2">
    <source>
        <dbReference type="Pfam" id="PF14378"/>
    </source>
</evidence>
<organism evidence="3 4">
    <name type="scientific">Sphingomonas changbaiensis NBRC 104936</name>
    <dbReference type="NCBI Taxonomy" id="1219043"/>
    <lineage>
        <taxon>Bacteria</taxon>
        <taxon>Pseudomonadati</taxon>
        <taxon>Pseudomonadota</taxon>
        <taxon>Alphaproteobacteria</taxon>
        <taxon>Sphingomonadales</taxon>
        <taxon>Sphingomonadaceae</taxon>
        <taxon>Sphingomonas</taxon>
    </lineage>
</organism>
<feature type="transmembrane region" description="Helical" evidence="1">
    <location>
        <begin position="165"/>
        <end position="184"/>
    </location>
</feature>
<feature type="transmembrane region" description="Helical" evidence="1">
    <location>
        <begin position="278"/>
        <end position="297"/>
    </location>
</feature>
<dbReference type="GO" id="GO:0016020">
    <property type="term" value="C:membrane"/>
    <property type="evidence" value="ECO:0007669"/>
    <property type="project" value="UniProtKB-SubCell"/>
</dbReference>
<dbReference type="AlphaFoldDB" id="A0A0E9MNI1"/>
<feature type="transmembrane region" description="Helical" evidence="1">
    <location>
        <begin position="139"/>
        <end position="158"/>
    </location>
</feature>
<accession>A0A0E9MNI1</accession>
<dbReference type="OrthoDB" id="7584858at2"/>
<evidence type="ECO:0000313" key="3">
    <source>
        <dbReference type="EMBL" id="GAO38971.1"/>
    </source>
</evidence>
<feature type="transmembrane region" description="Helical" evidence="1">
    <location>
        <begin position="42"/>
        <end position="60"/>
    </location>
</feature>
<dbReference type="InterPro" id="IPR026841">
    <property type="entry name" value="Aur1/Ipt1"/>
</dbReference>
<protein>
    <recommendedName>
        <fullName evidence="2">Inositolphosphotransferase Aur1/Ipt1 domain-containing protein</fullName>
    </recommendedName>
</protein>
<dbReference type="Proteomes" id="UP000033202">
    <property type="component" value="Unassembled WGS sequence"/>
</dbReference>
<reference evidence="3 4" key="1">
    <citation type="submission" date="2015-04" db="EMBL/GenBank/DDBJ databases">
        <title>Whole genome shotgun sequence of Sphingomonas changbaiensis NBRC 104936.</title>
        <authorList>
            <person name="Katano-Makiyama Y."/>
            <person name="Hosoyama A."/>
            <person name="Hashimoto M."/>
            <person name="Noguchi M."/>
            <person name="Tsuchikane K."/>
            <person name="Ohji S."/>
            <person name="Yamazoe A."/>
            <person name="Ichikawa N."/>
            <person name="Kimura A."/>
            <person name="Fujita N."/>
        </authorList>
    </citation>
    <scope>NUCLEOTIDE SEQUENCE [LARGE SCALE GENOMIC DNA]</scope>
    <source>
        <strain evidence="3 4">NBRC 104936</strain>
    </source>
</reference>
<dbReference type="Pfam" id="PF14378">
    <property type="entry name" value="PAP2_3"/>
    <property type="match status" value="1"/>
</dbReference>
<name>A0A0E9MNI1_9SPHN</name>
<evidence type="ECO:0000256" key="1">
    <source>
        <dbReference type="SAM" id="Phobius"/>
    </source>
</evidence>
<feature type="transmembrane region" description="Helical" evidence="1">
    <location>
        <begin position="72"/>
        <end position="97"/>
    </location>
</feature>
<keyword evidence="1" id="KW-1133">Transmembrane helix</keyword>
<keyword evidence="1" id="KW-0812">Transmembrane</keyword>